<dbReference type="Gene3D" id="3.30.2010.20">
    <property type="match status" value="1"/>
</dbReference>
<accession>A0A6J4UKD6</accession>
<dbReference type="InterPro" id="IPR038555">
    <property type="entry name" value="Zincin_1_sf"/>
</dbReference>
<proteinExistence type="predicted"/>
<evidence type="ECO:0008006" key="2">
    <source>
        <dbReference type="Google" id="ProtNLM"/>
    </source>
</evidence>
<reference evidence="1" key="1">
    <citation type="submission" date="2020-02" db="EMBL/GenBank/DDBJ databases">
        <authorList>
            <person name="Meier V. D."/>
        </authorList>
    </citation>
    <scope>NUCLEOTIDE SEQUENCE</scope>
    <source>
        <strain evidence="1">AVDCRST_MAG73</strain>
    </source>
</reference>
<dbReference type="AlphaFoldDB" id="A0A6J4UKD6"/>
<organism evidence="1">
    <name type="scientific">uncultured Thermomicrobiales bacterium</name>
    <dbReference type="NCBI Taxonomy" id="1645740"/>
    <lineage>
        <taxon>Bacteria</taxon>
        <taxon>Pseudomonadati</taxon>
        <taxon>Thermomicrobiota</taxon>
        <taxon>Thermomicrobia</taxon>
        <taxon>Thermomicrobiales</taxon>
        <taxon>environmental samples</taxon>
    </lineage>
</organism>
<dbReference type="SUPFAM" id="SSF55486">
    <property type="entry name" value="Metalloproteases ('zincins'), catalytic domain"/>
    <property type="match status" value="1"/>
</dbReference>
<dbReference type="CDD" id="cd12952">
    <property type="entry name" value="MMP_ACEL2062"/>
    <property type="match status" value="1"/>
</dbReference>
<name>A0A6J4UKD6_9BACT</name>
<sequence length="140" mass="15671">MLYWGMRETAANRAKLLRRRLFERLVVRALDGLPPELRAMMDNVEVLIEDEPTAAHLAESDGPNDGDDELFGLYQGTPLIERSSSYGMALPDTITLFRGPLERACPNQAELAYQVRVTVVHELSHHVGLDEDRVAALGWA</sequence>
<dbReference type="EMBL" id="CADCWE010000194">
    <property type="protein sequence ID" value="CAA9551416.1"/>
    <property type="molecule type" value="Genomic_DNA"/>
</dbReference>
<dbReference type="Pfam" id="PF06262">
    <property type="entry name" value="Zincin_1"/>
    <property type="match status" value="1"/>
</dbReference>
<dbReference type="InterPro" id="IPR010428">
    <property type="entry name" value="Zincin_1"/>
</dbReference>
<protein>
    <recommendedName>
        <fullName evidence="2">Acetylglutamate kinase</fullName>
    </recommendedName>
</protein>
<gene>
    <name evidence="1" type="ORF">AVDCRST_MAG73-2838</name>
</gene>
<evidence type="ECO:0000313" key="1">
    <source>
        <dbReference type="EMBL" id="CAA9551416.1"/>
    </source>
</evidence>